<accession>A0AAD3DQV4</accession>
<dbReference type="Gene3D" id="3.80.10.10">
    <property type="entry name" value="Ribonuclease Inhibitor"/>
    <property type="match status" value="3"/>
</dbReference>
<gene>
    <name evidence="5" type="ORF">Agub_g6425</name>
</gene>
<keyword evidence="4" id="KW-0472">Membrane</keyword>
<dbReference type="SMART" id="SM00368">
    <property type="entry name" value="LRR_RI"/>
    <property type="match status" value="7"/>
</dbReference>
<protein>
    <submittedName>
        <fullName evidence="5">Uncharacterized protein</fullName>
    </submittedName>
</protein>
<keyword evidence="4" id="KW-0812">Transmembrane</keyword>
<evidence type="ECO:0000256" key="2">
    <source>
        <dbReference type="ARBA" id="ARBA00022737"/>
    </source>
</evidence>
<feature type="transmembrane region" description="Helical" evidence="4">
    <location>
        <begin position="295"/>
        <end position="312"/>
    </location>
</feature>
<name>A0AAD3DQV4_9CHLO</name>
<organism evidence="5 6">
    <name type="scientific">Astrephomene gubernaculifera</name>
    <dbReference type="NCBI Taxonomy" id="47775"/>
    <lineage>
        <taxon>Eukaryota</taxon>
        <taxon>Viridiplantae</taxon>
        <taxon>Chlorophyta</taxon>
        <taxon>core chlorophytes</taxon>
        <taxon>Chlorophyceae</taxon>
        <taxon>CS clade</taxon>
        <taxon>Chlamydomonadales</taxon>
        <taxon>Astrephomenaceae</taxon>
        <taxon>Astrephomene</taxon>
    </lineage>
</organism>
<dbReference type="InterPro" id="IPR052201">
    <property type="entry name" value="LRR-containing_regulator"/>
</dbReference>
<feature type="transmembrane region" description="Helical" evidence="4">
    <location>
        <begin position="224"/>
        <end position="242"/>
    </location>
</feature>
<evidence type="ECO:0000256" key="1">
    <source>
        <dbReference type="ARBA" id="ARBA00004430"/>
    </source>
</evidence>
<evidence type="ECO:0000313" key="6">
    <source>
        <dbReference type="Proteomes" id="UP001054857"/>
    </source>
</evidence>
<evidence type="ECO:0000313" key="5">
    <source>
        <dbReference type="EMBL" id="GFR45053.1"/>
    </source>
</evidence>
<dbReference type="Pfam" id="PF13516">
    <property type="entry name" value="LRR_6"/>
    <property type="match status" value="5"/>
</dbReference>
<feature type="region of interest" description="Disordered" evidence="3">
    <location>
        <begin position="1"/>
        <end position="52"/>
    </location>
</feature>
<dbReference type="AlphaFoldDB" id="A0AAD3DQV4"/>
<dbReference type="EMBL" id="BMAR01000009">
    <property type="protein sequence ID" value="GFR45053.1"/>
    <property type="molecule type" value="Genomic_DNA"/>
</dbReference>
<feature type="transmembrane region" description="Helical" evidence="4">
    <location>
        <begin position="263"/>
        <end position="283"/>
    </location>
</feature>
<keyword evidence="6" id="KW-1185">Reference proteome</keyword>
<dbReference type="InterPro" id="IPR001611">
    <property type="entry name" value="Leu-rich_rpt"/>
</dbReference>
<feature type="compositionally biased region" description="Polar residues" evidence="3">
    <location>
        <begin position="16"/>
        <end position="51"/>
    </location>
</feature>
<evidence type="ECO:0000256" key="3">
    <source>
        <dbReference type="SAM" id="MobiDB-lite"/>
    </source>
</evidence>
<dbReference type="PANTHER" id="PTHR24111:SF0">
    <property type="entry name" value="LEUCINE-RICH REPEAT-CONTAINING PROTEIN"/>
    <property type="match status" value="1"/>
</dbReference>
<comment type="caution">
    <text evidence="5">The sequence shown here is derived from an EMBL/GenBank/DDBJ whole genome shotgun (WGS) entry which is preliminary data.</text>
</comment>
<keyword evidence="2" id="KW-0677">Repeat</keyword>
<keyword evidence="4" id="KW-1133">Transmembrane helix</keyword>
<sequence length="696" mass="76820">MRKSRSAAVLDIEAANQPQARTPQTYTASRGANGPPSGQANGAGPSSSRQQAVHDYAADNLEEVALTGGASSLPKYRSTNHELILGAFFKYLMWVIAIGPWKCIKGLSWVLNRWQRFVYPLSYGVFYGSDAMDKTMPTVRAIIIWLWNTTSLALHFVDVILIFVVINILSQNGNGWVSIVMGLLYFLSHYLMAVIMYMENDRPIDCPVYSGLDFLNFARRQVDVLFFDIQLLSSVVHSNIMIEGMTQMMLQGYEEARVCLHMIMNSLPACIILGVLYDAIYALKDEFGHILERKSALNAIYAAFMLAVINVIDKFIRLSLADPWLHPLNEDGYPLCYMRSNAARLPRALVLDFVFRCNVQLGESGDKLTLKPLYDKYVINCRGEAKHLADGHKMSLFRKALRTFNKGAVRFNRAEELARKVDQHILRDQALKETRTVRAVDASNIRPGPHMARMLEEVLAETTGFDVLSLADNRLSDESVSHIMEGLRHNLYGLMIRDLDLSNNDVGITGAEAVATYIMQYKCLVTLNLANNTNLGPVGVKGIASVLNEDNVLQRLDLSNCDVGGEGAGALGAMLKGNRGLRSLGLANTRLGTQGVDSICKGIAKNTALKELDLSRTGCDDKGAAYLAQALQQNNTLERLLIANNRITDVGAKLLADALQANTGLHYIDLSGCPMDKSWKKLLHNIMKGQGGGSGH</sequence>
<evidence type="ECO:0000256" key="4">
    <source>
        <dbReference type="SAM" id="Phobius"/>
    </source>
</evidence>
<dbReference type="Proteomes" id="UP001054857">
    <property type="component" value="Unassembled WGS sequence"/>
</dbReference>
<dbReference type="InterPro" id="IPR032675">
    <property type="entry name" value="LRR_dom_sf"/>
</dbReference>
<comment type="subcellular location">
    <subcellularLocation>
        <location evidence="1">Cytoplasm</location>
        <location evidence="1">Cytoskeleton</location>
        <location evidence="1">Cilium axoneme</location>
    </subcellularLocation>
</comment>
<feature type="transmembrane region" description="Helical" evidence="4">
    <location>
        <begin position="142"/>
        <end position="169"/>
    </location>
</feature>
<feature type="transmembrane region" description="Helical" evidence="4">
    <location>
        <begin position="176"/>
        <end position="198"/>
    </location>
</feature>
<reference evidence="5 6" key="1">
    <citation type="journal article" date="2021" name="Sci. Rep.">
        <title>Genome sequencing of the multicellular alga Astrephomene provides insights into convergent evolution of germ-soma differentiation.</title>
        <authorList>
            <person name="Yamashita S."/>
            <person name="Yamamoto K."/>
            <person name="Matsuzaki R."/>
            <person name="Suzuki S."/>
            <person name="Yamaguchi H."/>
            <person name="Hirooka S."/>
            <person name="Minakuchi Y."/>
            <person name="Miyagishima S."/>
            <person name="Kawachi M."/>
            <person name="Toyoda A."/>
            <person name="Nozaki H."/>
        </authorList>
    </citation>
    <scope>NUCLEOTIDE SEQUENCE [LARGE SCALE GENOMIC DNA]</scope>
    <source>
        <strain evidence="5 6">NIES-4017</strain>
    </source>
</reference>
<dbReference type="GO" id="GO:0005930">
    <property type="term" value="C:axoneme"/>
    <property type="evidence" value="ECO:0007669"/>
    <property type="project" value="UniProtKB-SubCell"/>
</dbReference>
<dbReference type="PANTHER" id="PTHR24111">
    <property type="entry name" value="LEUCINE-RICH REPEAT-CONTAINING PROTEIN 34"/>
    <property type="match status" value="1"/>
</dbReference>
<dbReference type="SUPFAM" id="SSF52047">
    <property type="entry name" value="RNI-like"/>
    <property type="match status" value="1"/>
</dbReference>
<proteinExistence type="predicted"/>